<dbReference type="GO" id="GO:0006281">
    <property type="term" value="P:DNA repair"/>
    <property type="evidence" value="ECO:0007669"/>
    <property type="project" value="UniProtKB-ARBA"/>
</dbReference>
<dbReference type="EMBL" id="KQ428581">
    <property type="protein sequence ID" value="KOF66072.1"/>
    <property type="molecule type" value="Genomic_DNA"/>
</dbReference>
<dbReference type="GO" id="GO:0004518">
    <property type="term" value="F:nuclease activity"/>
    <property type="evidence" value="ECO:0007669"/>
    <property type="project" value="InterPro"/>
</dbReference>
<evidence type="ECO:0000259" key="1">
    <source>
        <dbReference type="SMART" id="SM00891"/>
    </source>
</evidence>
<dbReference type="SMART" id="SM00891">
    <property type="entry name" value="ERCC4"/>
    <property type="match status" value="1"/>
</dbReference>
<dbReference type="InterPro" id="IPR006166">
    <property type="entry name" value="ERCC4_domain"/>
</dbReference>
<dbReference type="KEGG" id="obi:106882296"/>
<protein>
    <recommendedName>
        <fullName evidence="1">ERCC4 domain-containing protein</fullName>
    </recommendedName>
</protein>
<name>A0A0L8FN29_OCTBM</name>
<evidence type="ECO:0000313" key="2">
    <source>
        <dbReference type="EMBL" id="KOF66072.1"/>
    </source>
</evidence>
<proteinExistence type="predicted"/>
<sequence length="149" mass="16990">MKPLTCNSSTFQSREPVTKQLVLFADSRQISSAQEILSNLRSRFNVDVVFTKLSGSDFLVSLRTGVERIYMSEFSNFSNTRKITERLQLLIDLHDRPCLIVEKNPVKKGLASTKTPFYQTKYLEKLLSRLSLSPIKLLFSDSKGKNNLP</sequence>
<dbReference type="SUPFAM" id="SSF52980">
    <property type="entry name" value="Restriction endonuclease-like"/>
    <property type="match status" value="1"/>
</dbReference>
<feature type="domain" description="ERCC4" evidence="1">
    <location>
        <begin position="22"/>
        <end position="105"/>
    </location>
</feature>
<accession>A0A0L8FN29</accession>
<gene>
    <name evidence="2" type="ORF">OCBIM_22013636mg</name>
</gene>
<dbReference type="STRING" id="37653.A0A0L8FN29"/>
<dbReference type="Gene3D" id="3.40.50.10130">
    <property type="match status" value="1"/>
</dbReference>
<reference evidence="2" key="1">
    <citation type="submission" date="2015-07" db="EMBL/GenBank/DDBJ databases">
        <title>MeaNS - Measles Nucleotide Surveillance Program.</title>
        <authorList>
            <person name="Tran T."/>
            <person name="Druce J."/>
        </authorList>
    </citation>
    <scope>NUCLEOTIDE SEQUENCE</scope>
    <source>
        <strain evidence="2">UCB-OBI-ISO-001</strain>
        <tissue evidence="2">Gonad</tissue>
    </source>
</reference>
<organism evidence="2">
    <name type="scientific">Octopus bimaculoides</name>
    <name type="common">California two-spotted octopus</name>
    <dbReference type="NCBI Taxonomy" id="37653"/>
    <lineage>
        <taxon>Eukaryota</taxon>
        <taxon>Metazoa</taxon>
        <taxon>Spiralia</taxon>
        <taxon>Lophotrochozoa</taxon>
        <taxon>Mollusca</taxon>
        <taxon>Cephalopoda</taxon>
        <taxon>Coleoidea</taxon>
        <taxon>Octopodiformes</taxon>
        <taxon>Octopoda</taxon>
        <taxon>Incirrata</taxon>
        <taxon>Octopodidae</taxon>
        <taxon>Octopus</taxon>
    </lineage>
</organism>
<dbReference type="OrthoDB" id="6160095at2759"/>
<dbReference type="GO" id="GO:0003677">
    <property type="term" value="F:DNA binding"/>
    <property type="evidence" value="ECO:0007669"/>
    <property type="project" value="InterPro"/>
</dbReference>
<dbReference type="AlphaFoldDB" id="A0A0L8FN29"/>
<dbReference type="InterPro" id="IPR011335">
    <property type="entry name" value="Restrct_endonuc-II-like"/>
</dbReference>